<dbReference type="EMBL" id="JAQZAO010000005">
    <property type="protein sequence ID" value="MDD7966371.1"/>
    <property type="molecule type" value="Genomic_DNA"/>
</dbReference>
<gene>
    <name evidence="4" type="ORF">PGB27_13585</name>
</gene>
<dbReference type="PANTHER" id="PTHR40036:SF1">
    <property type="entry name" value="MACROCIN O-METHYLTRANSFERASE"/>
    <property type="match status" value="1"/>
</dbReference>
<dbReference type="Pfam" id="PF13578">
    <property type="entry name" value="Methyltransf_24"/>
    <property type="match status" value="1"/>
</dbReference>
<keyword evidence="4" id="KW-0489">Methyltransferase</keyword>
<feature type="domain" description="HTH lysR-type" evidence="3">
    <location>
        <begin position="1"/>
        <end position="26"/>
    </location>
</feature>
<dbReference type="InterPro" id="IPR000847">
    <property type="entry name" value="LysR_HTH_N"/>
</dbReference>
<feature type="coiled-coil region" evidence="1">
    <location>
        <begin position="36"/>
        <end position="63"/>
    </location>
</feature>
<dbReference type="PROSITE" id="PS50931">
    <property type="entry name" value="HTH_LYSR"/>
    <property type="match status" value="1"/>
</dbReference>
<accession>A0ABT5SU32</accession>
<evidence type="ECO:0000313" key="5">
    <source>
        <dbReference type="Proteomes" id="UP001300763"/>
    </source>
</evidence>
<dbReference type="Proteomes" id="UP001300763">
    <property type="component" value="Unassembled WGS sequence"/>
</dbReference>
<dbReference type="GO" id="GO:0008168">
    <property type="term" value="F:methyltransferase activity"/>
    <property type="evidence" value="ECO:0007669"/>
    <property type="project" value="UniProtKB-KW"/>
</dbReference>
<feature type="compositionally biased region" description="Basic and acidic residues" evidence="2">
    <location>
        <begin position="289"/>
        <end position="300"/>
    </location>
</feature>
<evidence type="ECO:0000256" key="2">
    <source>
        <dbReference type="SAM" id="MobiDB-lite"/>
    </source>
</evidence>
<dbReference type="PANTHER" id="PTHR40036">
    <property type="entry name" value="MACROCIN O-METHYLTRANSFERASE"/>
    <property type="match status" value="1"/>
</dbReference>
<sequence length="300" mass="32823">MSSRLRRLRHALNVRLVRAVERGVATVVEDRVLPRLDALEVRAREQAAALDAARGEIDGLRAELVAREIRDRRDMFAAGEREAVVSSARFVEQAMPGARPFPNPAATLAHALEIAPRRGGLALEFGVFSGTTLRAIAAARGDGEVYGFDSFQGLPEDWRAGFGAGTFAVGEPPEVPGAELVVGWFADTLPAFLAEHPEPVDLLHLDADLHSSTATVLEHVGPRLRPGSVIVFDEYLNHPGWEDGEHRAWTEYVARTGLDFTYEAFTHDHEQVVVVVRSTPPSEQAVVPEQHRPTADQRVG</sequence>
<keyword evidence="4" id="KW-0808">Transferase</keyword>
<keyword evidence="1" id="KW-0175">Coiled coil</keyword>
<dbReference type="SUPFAM" id="SSF53335">
    <property type="entry name" value="S-adenosyl-L-methionine-dependent methyltransferases"/>
    <property type="match status" value="1"/>
</dbReference>
<protein>
    <submittedName>
        <fullName evidence="4">Class I SAM-dependent methyltransferase</fullName>
    </submittedName>
</protein>
<dbReference type="InterPro" id="IPR008884">
    <property type="entry name" value="TylF_MeTrfase"/>
</dbReference>
<organism evidence="4 5">
    <name type="scientific">Actinomycetospora lemnae</name>
    <dbReference type="NCBI Taxonomy" id="3019891"/>
    <lineage>
        <taxon>Bacteria</taxon>
        <taxon>Bacillati</taxon>
        <taxon>Actinomycetota</taxon>
        <taxon>Actinomycetes</taxon>
        <taxon>Pseudonocardiales</taxon>
        <taxon>Pseudonocardiaceae</taxon>
        <taxon>Actinomycetospora</taxon>
    </lineage>
</organism>
<name>A0ABT5SU32_9PSEU</name>
<proteinExistence type="predicted"/>
<evidence type="ECO:0000256" key="1">
    <source>
        <dbReference type="SAM" id="Coils"/>
    </source>
</evidence>
<feature type="region of interest" description="Disordered" evidence="2">
    <location>
        <begin position="281"/>
        <end position="300"/>
    </location>
</feature>
<dbReference type="Gene3D" id="3.40.50.150">
    <property type="entry name" value="Vaccinia Virus protein VP39"/>
    <property type="match status" value="1"/>
</dbReference>
<dbReference type="InterPro" id="IPR029063">
    <property type="entry name" value="SAM-dependent_MTases_sf"/>
</dbReference>
<reference evidence="4 5" key="1">
    <citation type="submission" date="2023-02" db="EMBL/GenBank/DDBJ databases">
        <title>Genome sequencing required for Actinomycetospora new species description.</title>
        <authorList>
            <person name="Saimee Y."/>
            <person name="Duangmal K."/>
        </authorList>
    </citation>
    <scope>NUCLEOTIDE SEQUENCE [LARGE SCALE GENOMIC DNA]</scope>
    <source>
        <strain evidence="4 5">DW7H6</strain>
    </source>
</reference>
<evidence type="ECO:0000259" key="3">
    <source>
        <dbReference type="PROSITE" id="PS50931"/>
    </source>
</evidence>
<evidence type="ECO:0000313" key="4">
    <source>
        <dbReference type="EMBL" id="MDD7966371.1"/>
    </source>
</evidence>
<comment type="caution">
    <text evidence="4">The sequence shown here is derived from an EMBL/GenBank/DDBJ whole genome shotgun (WGS) entry which is preliminary data.</text>
</comment>
<keyword evidence="5" id="KW-1185">Reference proteome</keyword>
<dbReference type="GO" id="GO:0032259">
    <property type="term" value="P:methylation"/>
    <property type="evidence" value="ECO:0007669"/>
    <property type="project" value="UniProtKB-KW"/>
</dbReference>